<gene>
    <name evidence="2" type="ORF">W911_03550</name>
</gene>
<dbReference type="AlphaFoldDB" id="V5SIY1"/>
<reference evidence="2 3" key="1">
    <citation type="journal article" date="2014" name="Genome Announc.">
        <title>Complete Genome Sequence of Hyphomicrobium nitrativorans Strain NL23, a Denitrifying Bacterium Isolated from Biofilm of a Methanol-Fed Denitrification System Treating Seawater at the Montreal Biodome.</title>
        <authorList>
            <person name="Martineau C."/>
            <person name="Villeneuve C."/>
            <person name="Mauffrey F."/>
            <person name="Villemur R."/>
        </authorList>
    </citation>
    <scope>NUCLEOTIDE SEQUENCE [LARGE SCALE GENOMIC DNA]</scope>
    <source>
        <strain evidence="2">NL23</strain>
    </source>
</reference>
<accession>V5SIY1</accession>
<dbReference type="PATRIC" id="fig|1029756.8.peg.741"/>
<feature type="region of interest" description="Disordered" evidence="1">
    <location>
        <begin position="40"/>
        <end position="64"/>
    </location>
</feature>
<protein>
    <submittedName>
        <fullName evidence="2">Uncharacterized protein</fullName>
    </submittedName>
</protein>
<dbReference type="Proteomes" id="UP000018542">
    <property type="component" value="Chromosome"/>
</dbReference>
<dbReference type="InterPro" id="IPR010985">
    <property type="entry name" value="Ribbon_hlx_hlx"/>
</dbReference>
<evidence type="ECO:0000313" key="3">
    <source>
        <dbReference type="Proteomes" id="UP000018542"/>
    </source>
</evidence>
<sequence>MKTERAPFAPITPDYDDKLERLAADKGVGALVKPVANRAGEGAATLAPQERPAPSPDATPRSDMKSLNLELPAYVWTELKIRAAQQQTSLKHVVMTALVKDGVTIKDADMIEDGRRLR</sequence>
<dbReference type="KEGG" id="hni:W911_03550"/>
<keyword evidence="3" id="KW-1185">Reference proteome</keyword>
<dbReference type="HOGENOM" id="CLU_2069914_0_0_5"/>
<dbReference type="GO" id="GO:0006355">
    <property type="term" value="P:regulation of DNA-templated transcription"/>
    <property type="evidence" value="ECO:0007669"/>
    <property type="project" value="InterPro"/>
</dbReference>
<dbReference type="RefSeq" id="WP_023786124.1">
    <property type="nucleotide sequence ID" value="NC_022997.1"/>
</dbReference>
<dbReference type="SUPFAM" id="SSF47598">
    <property type="entry name" value="Ribbon-helix-helix"/>
    <property type="match status" value="1"/>
</dbReference>
<dbReference type="EMBL" id="CP006912">
    <property type="protein sequence ID" value="AHB49894.1"/>
    <property type="molecule type" value="Genomic_DNA"/>
</dbReference>
<dbReference type="STRING" id="1029756.W911_03550"/>
<evidence type="ECO:0000256" key="1">
    <source>
        <dbReference type="SAM" id="MobiDB-lite"/>
    </source>
</evidence>
<evidence type="ECO:0000313" key="2">
    <source>
        <dbReference type="EMBL" id="AHB49894.1"/>
    </source>
</evidence>
<organism evidence="2 3">
    <name type="scientific">Hyphomicrobium nitrativorans NL23</name>
    <dbReference type="NCBI Taxonomy" id="1029756"/>
    <lineage>
        <taxon>Bacteria</taxon>
        <taxon>Pseudomonadati</taxon>
        <taxon>Pseudomonadota</taxon>
        <taxon>Alphaproteobacteria</taxon>
        <taxon>Hyphomicrobiales</taxon>
        <taxon>Hyphomicrobiaceae</taxon>
        <taxon>Hyphomicrobium</taxon>
    </lineage>
</organism>
<proteinExistence type="predicted"/>
<name>V5SIY1_9HYPH</name>
<dbReference type="OrthoDB" id="7271010at2"/>